<dbReference type="EMBL" id="CP108133">
    <property type="protein sequence ID" value="WTP49435.1"/>
    <property type="molecule type" value="Genomic_DNA"/>
</dbReference>
<accession>A0ABZ1JDE4</accession>
<keyword evidence="2" id="KW-1185">Reference proteome</keyword>
<proteinExistence type="predicted"/>
<dbReference type="RefSeq" id="WP_265648145.1">
    <property type="nucleotide sequence ID" value="NZ_CP108133.1"/>
</dbReference>
<name>A0ABZ1JDE4_9ACTN</name>
<gene>
    <name evidence="1" type="ORF">OG288_14685</name>
</gene>
<evidence type="ECO:0000313" key="2">
    <source>
        <dbReference type="Proteomes" id="UP001432166"/>
    </source>
</evidence>
<sequence>MNGLFDDLDRLDLDGHVRRWSAREVARAGGEVNQWIAAAGAFTFRLQADPVPLSDERWRAVGAAWAALLAAAERSAGPQGGEWLMRDLWLRAWLLENVGPRPDVPLLDPRTPFDRALDALPMSHPETAELAPRWRELTRPQMLSLRRAKQLLAVMRSVAPHVEDHPRWPEHEAWQRLAGDLP</sequence>
<protein>
    <submittedName>
        <fullName evidence="1">Uncharacterized protein</fullName>
    </submittedName>
</protein>
<evidence type="ECO:0000313" key="1">
    <source>
        <dbReference type="EMBL" id="WTP49435.1"/>
    </source>
</evidence>
<dbReference type="Proteomes" id="UP001432166">
    <property type="component" value="Chromosome"/>
</dbReference>
<organism evidence="1 2">
    <name type="scientific">Streptomyces tauricus</name>
    <dbReference type="NCBI Taxonomy" id="68274"/>
    <lineage>
        <taxon>Bacteria</taxon>
        <taxon>Bacillati</taxon>
        <taxon>Actinomycetota</taxon>
        <taxon>Actinomycetes</taxon>
        <taxon>Kitasatosporales</taxon>
        <taxon>Streptomycetaceae</taxon>
        <taxon>Streptomyces</taxon>
        <taxon>Streptomyces aurantiacus group</taxon>
    </lineage>
</organism>
<reference evidence="1" key="1">
    <citation type="submission" date="2022-10" db="EMBL/GenBank/DDBJ databases">
        <title>The complete genomes of actinobacterial strains from the NBC collection.</title>
        <authorList>
            <person name="Joergensen T.S."/>
            <person name="Alvarez Arevalo M."/>
            <person name="Sterndorff E.B."/>
            <person name="Faurdal D."/>
            <person name="Vuksanovic O."/>
            <person name="Mourched A.-S."/>
            <person name="Charusanti P."/>
            <person name="Shaw S."/>
            <person name="Blin K."/>
            <person name="Weber T."/>
        </authorList>
    </citation>
    <scope>NUCLEOTIDE SEQUENCE</scope>
    <source>
        <strain evidence="1">NBC_00189</strain>
    </source>
</reference>